<dbReference type="GO" id="GO:0005930">
    <property type="term" value="C:axoneme"/>
    <property type="evidence" value="ECO:0007669"/>
    <property type="project" value="UniProtKB-SubCell"/>
</dbReference>
<sequence length="422" mass="45563">MLTLLNETMTIACSMFSGPLTGLEEEKLIYTSRFTHFHPLHFNASVSRVFSYLDRPPLQAARHGVRDWHRQMPRCSAHCGMEPLKRCLTPLHLGILISHFAILAGEIVDDYSGTASNTVADTEEYQRCRANPSGCDRLELSSRGLTGALPHDLGDFTNLRTLLLDDNWLESNLSAVALASLTALTELSLDANCLYGTVPTELGQFTALTKLAMGRNDFWGALPSELGQLSSLHTMNFPFVHLYGTLPTELGELAELRHMNVSWSFVEGSIPSELGKLLSAISIDLSSNRLTGSLPFELAALNITLDVSGNSDLCGDHLYGIYTVDTTDTGIGVECSGVLAPFSAYPTTAANNTEQNTTRTIPPTTAAITPTTAPLTAAPTTSSATAATTAPSITTTAPLTAHPRHLQPPQPPLLHPLQRQRL</sequence>
<name>A0AAE0KZN4_9CHLO</name>
<evidence type="ECO:0000313" key="3">
    <source>
        <dbReference type="EMBL" id="KAK3266360.1"/>
    </source>
</evidence>
<keyword evidence="4" id="KW-1185">Reference proteome</keyword>
<dbReference type="FunFam" id="3.80.10.10:FF:001678">
    <property type="entry name" value="Calmodulin-binding receptor kinase CaMRLK"/>
    <property type="match status" value="1"/>
</dbReference>
<dbReference type="SUPFAM" id="SSF52058">
    <property type="entry name" value="L domain-like"/>
    <property type="match status" value="1"/>
</dbReference>
<comment type="subcellular location">
    <subcellularLocation>
        <location evidence="1">Cytoplasm</location>
        <location evidence="1">Cytoskeleton</location>
        <location evidence="1">Cilium axoneme</location>
    </subcellularLocation>
</comment>
<reference evidence="3 4" key="1">
    <citation type="journal article" date="2015" name="Genome Biol. Evol.">
        <title>Comparative Genomics of a Bacterivorous Green Alga Reveals Evolutionary Causalities and Consequences of Phago-Mixotrophic Mode of Nutrition.</title>
        <authorList>
            <person name="Burns J.A."/>
            <person name="Paasch A."/>
            <person name="Narechania A."/>
            <person name="Kim E."/>
        </authorList>
    </citation>
    <scope>NUCLEOTIDE SEQUENCE [LARGE SCALE GENOMIC DNA]</scope>
    <source>
        <strain evidence="3 4">PLY_AMNH</strain>
    </source>
</reference>
<evidence type="ECO:0008006" key="5">
    <source>
        <dbReference type="Google" id="ProtNLM"/>
    </source>
</evidence>
<proteinExistence type="predicted"/>
<dbReference type="PANTHER" id="PTHR48065">
    <property type="entry name" value="OS10G0469600 PROTEIN"/>
    <property type="match status" value="1"/>
</dbReference>
<dbReference type="Proteomes" id="UP001190700">
    <property type="component" value="Unassembled WGS sequence"/>
</dbReference>
<accession>A0AAE0KZN4</accession>
<dbReference type="Pfam" id="PF00560">
    <property type="entry name" value="LRR_1"/>
    <property type="match status" value="1"/>
</dbReference>
<feature type="compositionally biased region" description="Low complexity" evidence="2">
    <location>
        <begin position="350"/>
        <end position="401"/>
    </location>
</feature>
<dbReference type="EMBL" id="LGRX02013169">
    <property type="protein sequence ID" value="KAK3266360.1"/>
    <property type="molecule type" value="Genomic_DNA"/>
</dbReference>
<organism evidence="3 4">
    <name type="scientific">Cymbomonas tetramitiformis</name>
    <dbReference type="NCBI Taxonomy" id="36881"/>
    <lineage>
        <taxon>Eukaryota</taxon>
        <taxon>Viridiplantae</taxon>
        <taxon>Chlorophyta</taxon>
        <taxon>Pyramimonadophyceae</taxon>
        <taxon>Pyramimonadales</taxon>
        <taxon>Pyramimonadaceae</taxon>
        <taxon>Cymbomonas</taxon>
    </lineage>
</organism>
<dbReference type="Gene3D" id="3.80.10.10">
    <property type="entry name" value="Ribonuclease Inhibitor"/>
    <property type="match status" value="1"/>
</dbReference>
<evidence type="ECO:0000256" key="1">
    <source>
        <dbReference type="ARBA" id="ARBA00004430"/>
    </source>
</evidence>
<dbReference type="InterPro" id="IPR001611">
    <property type="entry name" value="Leu-rich_rpt"/>
</dbReference>
<protein>
    <recommendedName>
        <fullName evidence="5">L domain-like protein</fullName>
    </recommendedName>
</protein>
<gene>
    <name evidence="3" type="ORF">CYMTET_25017</name>
</gene>
<evidence type="ECO:0000313" key="4">
    <source>
        <dbReference type="Proteomes" id="UP001190700"/>
    </source>
</evidence>
<feature type="region of interest" description="Disordered" evidence="2">
    <location>
        <begin position="350"/>
        <end position="422"/>
    </location>
</feature>
<comment type="caution">
    <text evidence="3">The sequence shown here is derived from an EMBL/GenBank/DDBJ whole genome shotgun (WGS) entry which is preliminary data.</text>
</comment>
<dbReference type="AlphaFoldDB" id="A0AAE0KZN4"/>
<dbReference type="InterPro" id="IPR032675">
    <property type="entry name" value="LRR_dom_sf"/>
</dbReference>
<evidence type="ECO:0000256" key="2">
    <source>
        <dbReference type="SAM" id="MobiDB-lite"/>
    </source>
</evidence>